<protein>
    <recommendedName>
        <fullName evidence="9">Tetraspanin</fullName>
    </recommendedName>
</protein>
<dbReference type="CTD" id="20211537"/>
<dbReference type="HOGENOM" id="CLU_984404_0_0_1"/>
<evidence type="ECO:0000256" key="1">
    <source>
        <dbReference type="ARBA" id="ARBA00004141"/>
    </source>
</evidence>
<gene>
    <name evidence="7" type="primary">20211537</name>
    <name evidence="6" type="ORF">HELRODRAFT_190261</name>
</gene>
<dbReference type="EnsemblMetazoa" id="HelroT190261">
    <property type="protein sequence ID" value="HelroP190261"/>
    <property type="gene ID" value="HelroG190261"/>
</dbReference>
<dbReference type="AlphaFoldDB" id="T1FRU0"/>
<keyword evidence="8" id="KW-1185">Reference proteome</keyword>
<reference evidence="7" key="3">
    <citation type="submission" date="2015-06" db="UniProtKB">
        <authorList>
            <consortium name="EnsemblMetazoa"/>
        </authorList>
    </citation>
    <scope>IDENTIFICATION</scope>
</reference>
<dbReference type="InterPro" id="IPR018499">
    <property type="entry name" value="Tetraspanin/Peripherin"/>
</dbReference>
<evidence type="ECO:0000256" key="4">
    <source>
        <dbReference type="ARBA" id="ARBA00023136"/>
    </source>
</evidence>
<keyword evidence="3 5" id="KW-1133">Transmembrane helix</keyword>
<name>T1FRU0_HELRO</name>
<dbReference type="SUPFAM" id="SSF48652">
    <property type="entry name" value="Tetraspanin"/>
    <property type="match status" value="1"/>
</dbReference>
<reference evidence="8" key="1">
    <citation type="submission" date="2012-12" db="EMBL/GenBank/DDBJ databases">
        <authorList>
            <person name="Hellsten U."/>
            <person name="Grimwood J."/>
            <person name="Chapman J.A."/>
            <person name="Shapiro H."/>
            <person name="Aerts A."/>
            <person name="Otillar R.P."/>
            <person name="Terry A.Y."/>
            <person name="Boore J.L."/>
            <person name="Simakov O."/>
            <person name="Marletaz F."/>
            <person name="Cho S.-J."/>
            <person name="Edsinger-Gonzales E."/>
            <person name="Havlak P."/>
            <person name="Kuo D.-H."/>
            <person name="Larsson T."/>
            <person name="Lv J."/>
            <person name="Arendt D."/>
            <person name="Savage R."/>
            <person name="Osoegawa K."/>
            <person name="de Jong P."/>
            <person name="Lindberg D.R."/>
            <person name="Seaver E.C."/>
            <person name="Weisblat D.A."/>
            <person name="Putnam N.H."/>
            <person name="Grigoriev I.V."/>
            <person name="Rokhsar D.S."/>
        </authorList>
    </citation>
    <scope>NUCLEOTIDE SEQUENCE</scope>
</reference>
<organism evidence="7 8">
    <name type="scientific">Helobdella robusta</name>
    <name type="common">Californian leech</name>
    <dbReference type="NCBI Taxonomy" id="6412"/>
    <lineage>
        <taxon>Eukaryota</taxon>
        <taxon>Metazoa</taxon>
        <taxon>Spiralia</taxon>
        <taxon>Lophotrochozoa</taxon>
        <taxon>Annelida</taxon>
        <taxon>Clitellata</taxon>
        <taxon>Hirudinea</taxon>
        <taxon>Rhynchobdellida</taxon>
        <taxon>Glossiphoniidae</taxon>
        <taxon>Helobdella</taxon>
    </lineage>
</organism>
<dbReference type="Gene3D" id="1.10.1450.10">
    <property type="entry name" value="Tetraspanin"/>
    <property type="match status" value="1"/>
</dbReference>
<accession>T1FRU0</accession>
<feature type="transmembrane region" description="Helical" evidence="5">
    <location>
        <begin position="12"/>
        <end position="34"/>
    </location>
</feature>
<dbReference type="GeneID" id="20211537"/>
<feature type="transmembrane region" description="Helical" evidence="5">
    <location>
        <begin position="100"/>
        <end position="119"/>
    </location>
</feature>
<evidence type="ECO:0000256" key="2">
    <source>
        <dbReference type="ARBA" id="ARBA00022692"/>
    </source>
</evidence>
<dbReference type="EMBL" id="KB095858">
    <property type="protein sequence ID" value="ESO10989.1"/>
    <property type="molecule type" value="Genomic_DNA"/>
</dbReference>
<dbReference type="KEGG" id="hro:HELRODRAFT_190261"/>
<keyword evidence="4 5" id="KW-0472">Membrane</keyword>
<dbReference type="Pfam" id="PF00335">
    <property type="entry name" value="Tetraspanin"/>
    <property type="match status" value="1"/>
</dbReference>
<dbReference type="Proteomes" id="UP000015101">
    <property type="component" value="Unassembled WGS sequence"/>
</dbReference>
<evidence type="ECO:0000256" key="5">
    <source>
        <dbReference type="SAM" id="Phobius"/>
    </source>
</evidence>
<evidence type="ECO:0000313" key="7">
    <source>
        <dbReference type="EnsemblMetazoa" id="HelroP190261"/>
    </source>
</evidence>
<dbReference type="InParanoid" id="T1FRU0"/>
<evidence type="ECO:0008006" key="9">
    <source>
        <dbReference type="Google" id="ProtNLM"/>
    </source>
</evidence>
<keyword evidence="2 5" id="KW-0812">Transmembrane</keyword>
<feature type="transmembrane region" description="Helical" evidence="5">
    <location>
        <begin position="68"/>
        <end position="88"/>
    </location>
</feature>
<sequence>MCRQQFDKAGMKFMTVVLATLYVIAALVMLGFGISIRATPDNFLAHYTYDGVDLRIIRGDAMQKIADLMIAVACFTILAGGFVMYSVILEKPRMLKISSIFLATLTLIDVILIIVAAAYPPRDTMVNDMKATLISDFNSQDVQTNGSVITSLPKNGGPYSWAHTQIYTKCCGVEGPADYGTLLAPNRTEKIPNMGETVLVVPMSCCRMQGQVERLKFNNLNQCVKNDSSEINQDGCLNSLMVFYRLTSLSVYRLSPILIAFEISLIAFQLKLAYDLATYQVMD</sequence>
<dbReference type="EMBL" id="AMQM01002796">
    <property type="status" value="NOT_ANNOTATED_CDS"/>
    <property type="molecule type" value="Genomic_DNA"/>
</dbReference>
<proteinExistence type="predicted"/>
<comment type="subcellular location">
    <subcellularLocation>
        <location evidence="1">Membrane</location>
        <topology evidence="1">Multi-pass membrane protein</topology>
    </subcellularLocation>
</comment>
<reference evidence="6 8" key="2">
    <citation type="journal article" date="2013" name="Nature">
        <title>Insights into bilaterian evolution from three spiralian genomes.</title>
        <authorList>
            <person name="Simakov O."/>
            <person name="Marletaz F."/>
            <person name="Cho S.J."/>
            <person name="Edsinger-Gonzales E."/>
            <person name="Havlak P."/>
            <person name="Hellsten U."/>
            <person name="Kuo D.H."/>
            <person name="Larsson T."/>
            <person name="Lv J."/>
            <person name="Arendt D."/>
            <person name="Savage R."/>
            <person name="Osoegawa K."/>
            <person name="de Jong P."/>
            <person name="Grimwood J."/>
            <person name="Chapman J.A."/>
            <person name="Shapiro H."/>
            <person name="Aerts A."/>
            <person name="Otillar R.P."/>
            <person name="Terry A.Y."/>
            <person name="Boore J.L."/>
            <person name="Grigoriev I.V."/>
            <person name="Lindberg D.R."/>
            <person name="Seaver E.C."/>
            <person name="Weisblat D.A."/>
            <person name="Putnam N.H."/>
            <person name="Rokhsar D.S."/>
        </authorList>
    </citation>
    <scope>NUCLEOTIDE SEQUENCE</scope>
</reference>
<dbReference type="GO" id="GO:0005886">
    <property type="term" value="C:plasma membrane"/>
    <property type="evidence" value="ECO:0000318"/>
    <property type="project" value="GO_Central"/>
</dbReference>
<evidence type="ECO:0000313" key="6">
    <source>
        <dbReference type="EMBL" id="ESO10989.1"/>
    </source>
</evidence>
<dbReference type="InterPro" id="IPR008952">
    <property type="entry name" value="Tetraspanin_EC2_sf"/>
</dbReference>
<evidence type="ECO:0000313" key="8">
    <source>
        <dbReference type="Proteomes" id="UP000015101"/>
    </source>
</evidence>
<evidence type="ECO:0000256" key="3">
    <source>
        <dbReference type="ARBA" id="ARBA00022989"/>
    </source>
</evidence>
<dbReference type="RefSeq" id="XP_009011258.1">
    <property type="nucleotide sequence ID" value="XM_009013010.1"/>
</dbReference>